<sequence length="376" mass="42299">MVPPVFNPELWLAITNLAELALPPQQGGYHFLRKTQNQFFAVGGHQAAVIQAMKWRWSEAMKAGMLGLNVDQAAQIVQWLTQKQTALEQALAQRRALYFDVLVLGLMPINVLQTLRHLGIALPLGPVDPQHADHAQAAKQMLQAARKELTPDWTADRCRWERSGYKSHILGLFFHLNHIAKTAAEEHQAAPVALHEWKDVLNSGTYESLHPLVQYGVKELLYFLYRALTELHHSRQFEALLHVYAFWSPEAIVMRVNKTLQCAGDCTFTVDGTSLEAEASTRCEYFEALPLPPFAGFPRRHSLTPCAVLDKLFQLPPFCGYGTPRTTPDPYLAAIMNSPPGRAQSLGVEPRLGLRAAAHYGFDPKKWARRVTQQRI</sequence>
<keyword evidence="2" id="KW-1185">Reference proteome</keyword>
<name>A0A9P6W2R8_RHOMI</name>
<reference evidence="1 2" key="1">
    <citation type="submission" date="2020-11" db="EMBL/GenBank/DDBJ databases">
        <title>Kefir isolates.</title>
        <authorList>
            <person name="Marcisauskas S."/>
            <person name="Kim Y."/>
            <person name="Blasche S."/>
        </authorList>
    </citation>
    <scope>NUCLEOTIDE SEQUENCE [LARGE SCALE GENOMIC DNA]</scope>
    <source>
        <strain evidence="1 2">KR</strain>
    </source>
</reference>
<comment type="caution">
    <text evidence="1">The sequence shown here is derived from an EMBL/GenBank/DDBJ whole genome shotgun (WGS) entry which is preliminary data.</text>
</comment>
<evidence type="ECO:0000313" key="2">
    <source>
        <dbReference type="Proteomes" id="UP000777482"/>
    </source>
</evidence>
<gene>
    <name evidence="1" type="ORF">C6P46_003515</name>
</gene>
<proteinExistence type="predicted"/>
<dbReference type="EMBL" id="PUHQ01000029">
    <property type="protein sequence ID" value="KAG0662122.1"/>
    <property type="molecule type" value="Genomic_DNA"/>
</dbReference>
<organism evidence="1 2">
    <name type="scientific">Rhodotorula mucilaginosa</name>
    <name type="common">Yeast</name>
    <name type="synonym">Rhodotorula rubra</name>
    <dbReference type="NCBI Taxonomy" id="5537"/>
    <lineage>
        <taxon>Eukaryota</taxon>
        <taxon>Fungi</taxon>
        <taxon>Dikarya</taxon>
        <taxon>Basidiomycota</taxon>
        <taxon>Pucciniomycotina</taxon>
        <taxon>Microbotryomycetes</taxon>
        <taxon>Sporidiobolales</taxon>
        <taxon>Sporidiobolaceae</taxon>
        <taxon>Rhodotorula</taxon>
    </lineage>
</organism>
<dbReference type="AlphaFoldDB" id="A0A9P6W2R8"/>
<dbReference type="Proteomes" id="UP000777482">
    <property type="component" value="Unassembled WGS sequence"/>
</dbReference>
<accession>A0A9P6W2R8</accession>
<evidence type="ECO:0000313" key="1">
    <source>
        <dbReference type="EMBL" id="KAG0662122.1"/>
    </source>
</evidence>
<protein>
    <submittedName>
        <fullName evidence="1">Uncharacterized protein</fullName>
    </submittedName>
</protein>